<reference evidence="7" key="1">
    <citation type="journal article" date="2019" name="Int. J. Syst. Evol. Microbiol.">
        <title>The Global Catalogue of Microorganisms (GCM) 10K type strain sequencing project: providing services to taxonomists for standard genome sequencing and annotation.</title>
        <authorList>
            <consortium name="The Broad Institute Genomics Platform"/>
            <consortium name="The Broad Institute Genome Sequencing Center for Infectious Disease"/>
            <person name="Wu L."/>
            <person name="Ma J."/>
        </authorList>
    </citation>
    <scope>NUCLEOTIDE SEQUENCE [LARGE SCALE GENOMIC DNA]</scope>
    <source>
        <strain evidence="7">DT43</strain>
    </source>
</reference>
<dbReference type="PROSITE" id="PS51930">
    <property type="entry name" value="BMC_2"/>
    <property type="match status" value="1"/>
</dbReference>
<feature type="coiled-coil region" evidence="4">
    <location>
        <begin position="113"/>
        <end position="155"/>
    </location>
</feature>
<evidence type="ECO:0000256" key="3">
    <source>
        <dbReference type="PROSITE-ProRule" id="PRU01278"/>
    </source>
</evidence>
<dbReference type="PANTHER" id="PTHR33941:SF11">
    <property type="entry name" value="BACTERIAL MICROCOMPARTMENT SHELL PROTEIN PDUJ"/>
    <property type="match status" value="1"/>
</dbReference>
<comment type="similarity">
    <text evidence="3">Belongs to the bacterial microcompartments protein family.</text>
</comment>
<dbReference type="CDD" id="cd07045">
    <property type="entry name" value="BMC_CcmK_like"/>
    <property type="match status" value="1"/>
</dbReference>
<dbReference type="InterPro" id="IPR037233">
    <property type="entry name" value="CcmK-like_sf"/>
</dbReference>
<keyword evidence="2" id="KW-1283">Bacterial microcompartment</keyword>
<evidence type="ECO:0000313" key="7">
    <source>
        <dbReference type="Proteomes" id="UP001596110"/>
    </source>
</evidence>
<evidence type="ECO:0000256" key="1">
    <source>
        <dbReference type="ARBA" id="ARBA00024322"/>
    </source>
</evidence>
<evidence type="ECO:0000259" key="5">
    <source>
        <dbReference type="PROSITE" id="PS51930"/>
    </source>
</evidence>
<feature type="domain" description="BMC" evidence="5">
    <location>
        <begin position="3"/>
        <end position="89"/>
    </location>
</feature>
<sequence>MRALGLIETYGFIGAIEAADVMLKVANVSLMKLEKVRGGLVTISIKGDVGAVKVAVEAGASAVQRFGTEFLHSSHVIPRPDQQLSSILDENTEMSLLHDESIREVAVAHLSNASKATDKIVEAEEQVTDSIEEPIVNVTLTVKEYRRQLERTKAADLRTMISDNENISIAEEKLSSLARKTMIAMLVDDYSKKIKQSVEKT</sequence>
<evidence type="ECO:0000313" key="6">
    <source>
        <dbReference type="EMBL" id="MFC5631387.1"/>
    </source>
</evidence>
<accession>A0ABW0UDI1</accession>
<proteinExistence type="inferred from homology"/>
<evidence type="ECO:0000256" key="2">
    <source>
        <dbReference type="ARBA" id="ARBA00024446"/>
    </source>
</evidence>
<dbReference type="PANTHER" id="PTHR33941">
    <property type="entry name" value="PROPANEDIOL UTILIZATION PROTEIN PDUA"/>
    <property type="match status" value="1"/>
</dbReference>
<dbReference type="InterPro" id="IPR050575">
    <property type="entry name" value="BMC_shell"/>
</dbReference>
<protein>
    <submittedName>
        <fullName evidence="6">BMC domain-containing protein</fullName>
    </submittedName>
</protein>
<name>A0ABW0UDI1_9STRE</name>
<dbReference type="EMBL" id="JBHSOJ010000016">
    <property type="protein sequence ID" value="MFC5631387.1"/>
    <property type="molecule type" value="Genomic_DNA"/>
</dbReference>
<dbReference type="InterPro" id="IPR044872">
    <property type="entry name" value="CcmK/CsoS1_BMC"/>
</dbReference>
<dbReference type="Pfam" id="PF00936">
    <property type="entry name" value="BMC"/>
    <property type="match status" value="1"/>
</dbReference>
<keyword evidence="7" id="KW-1185">Reference proteome</keyword>
<dbReference type="RefSeq" id="WP_156805131.1">
    <property type="nucleotide sequence ID" value="NZ_JBHSOJ010000016.1"/>
</dbReference>
<comment type="subcellular location">
    <subcellularLocation>
        <location evidence="1">Bacterial microcompartment</location>
    </subcellularLocation>
</comment>
<comment type="caution">
    <text evidence="6">The sequence shown here is derived from an EMBL/GenBank/DDBJ whole genome shotgun (WGS) entry which is preliminary data.</text>
</comment>
<dbReference type="InterPro" id="IPR000249">
    <property type="entry name" value="BMC_dom"/>
</dbReference>
<dbReference type="Gene3D" id="3.30.70.1710">
    <property type="match status" value="1"/>
</dbReference>
<organism evidence="6 7">
    <name type="scientific">Streptococcus caledonicus</name>
    <dbReference type="NCBI Taxonomy" id="2614158"/>
    <lineage>
        <taxon>Bacteria</taxon>
        <taxon>Bacillati</taxon>
        <taxon>Bacillota</taxon>
        <taxon>Bacilli</taxon>
        <taxon>Lactobacillales</taxon>
        <taxon>Streptococcaceae</taxon>
        <taxon>Streptococcus</taxon>
    </lineage>
</organism>
<dbReference type="Proteomes" id="UP001596110">
    <property type="component" value="Unassembled WGS sequence"/>
</dbReference>
<dbReference type="SMART" id="SM00877">
    <property type="entry name" value="BMC"/>
    <property type="match status" value="1"/>
</dbReference>
<evidence type="ECO:0000256" key="4">
    <source>
        <dbReference type="SAM" id="Coils"/>
    </source>
</evidence>
<keyword evidence="4" id="KW-0175">Coiled coil</keyword>
<gene>
    <name evidence="6" type="ORF">ACFPQ3_07315</name>
</gene>
<dbReference type="SUPFAM" id="SSF143414">
    <property type="entry name" value="CcmK-like"/>
    <property type="match status" value="1"/>
</dbReference>